<name>A0ACA9L691_9GLOM</name>
<organism evidence="1 2">
    <name type="scientific">Racocetra persica</name>
    <dbReference type="NCBI Taxonomy" id="160502"/>
    <lineage>
        <taxon>Eukaryota</taxon>
        <taxon>Fungi</taxon>
        <taxon>Fungi incertae sedis</taxon>
        <taxon>Mucoromycota</taxon>
        <taxon>Glomeromycotina</taxon>
        <taxon>Glomeromycetes</taxon>
        <taxon>Diversisporales</taxon>
        <taxon>Gigasporaceae</taxon>
        <taxon>Racocetra</taxon>
    </lineage>
</organism>
<dbReference type="Proteomes" id="UP000789920">
    <property type="component" value="Unassembled WGS sequence"/>
</dbReference>
<dbReference type="EMBL" id="CAJVQC010002556">
    <property type="protein sequence ID" value="CAG8513260.1"/>
    <property type="molecule type" value="Genomic_DNA"/>
</dbReference>
<protein>
    <submittedName>
        <fullName evidence="1">877_t:CDS:1</fullName>
    </submittedName>
</protein>
<evidence type="ECO:0000313" key="1">
    <source>
        <dbReference type="EMBL" id="CAG8513260.1"/>
    </source>
</evidence>
<comment type="caution">
    <text evidence="1">The sequence shown here is derived from an EMBL/GenBank/DDBJ whole genome shotgun (WGS) entry which is preliminary data.</text>
</comment>
<sequence>ELSKLEKIAVGGWVKTFRQNKFVELNDGSCLQNLQVICTPNLLKEPEEINRGSSLIVSGNGVLTNLYFLTEHTSPSKLISDKAKIECQLPSAQPQTVLISDIDLNPTKIVWISPRTVGGKHVKKLIYDCSQRKRNHNHQEVLDRGKLFKQLQEINPYQANNVIDQVIEKLLDPQLDNQQFLNYLHSGVTIHINGESH</sequence>
<evidence type="ECO:0000313" key="2">
    <source>
        <dbReference type="Proteomes" id="UP000789920"/>
    </source>
</evidence>
<proteinExistence type="predicted"/>
<reference evidence="1" key="1">
    <citation type="submission" date="2021-06" db="EMBL/GenBank/DDBJ databases">
        <authorList>
            <person name="Kallberg Y."/>
            <person name="Tangrot J."/>
            <person name="Rosling A."/>
        </authorList>
    </citation>
    <scope>NUCLEOTIDE SEQUENCE</scope>
    <source>
        <strain evidence="1">MA461A</strain>
    </source>
</reference>
<keyword evidence="2" id="KW-1185">Reference proteome</keyword>
<gene>
    <name evidence="1" type="ORF">RPERSI_LOCUS2355</name>
</gene>
<feature type="non-terminal residue" evidence="1">
    <location>
        <position position="1"/>
    </location>
</feature>
<accession>A0ACA9L691</accession>